<sequence length="200" mass="22391">MDLASSKADLRRAALARRLALDAGQVARRSDKLRENLFREFPVAQWRWLHVFLPLQKRNEPDTWAIIRWIWGEEMPLRLAVPVVQADGISLKHYELTPGTQLTQNRWGIDEPVPHPTAAPEVAPAALDAVLVPLLAADRTGQRVGYGGGFYDRFLAQCRPGTQFIGLSVLNEAPVQRIADVLPTDVPLTACITPGRVWRF</sequence>
<dbReference type="InterPro" id="IPR024185">
    <property type="entry name" value="FTHF_cligase-like_sf"/>
</dbReference>
<dbReference type="SUPFAM" id="SSF100950">
    <property type="entry name" value="NagB/RpiA/CoA transferase-like"/>
    <property type="match status" value="1"/>
</dbReference>
<evidence type="ECO:0000313" key="5">
    <source>
        <dbReference type="EMBL" id="MBF9222552.1"/>
    </source>
</evidence>
<organism evidence="5 6">
    <name type="scientific">Hymenobacter ruricola</name>
    <dbReference type="NCBI Taxonomy" id="2791023"/>
    <lineage>
        <taxon>Bacteria</taxon>
        <taxon>Pseudomonadati</taxon>
        <taxon>Bacteroidota</taxon>
        <taxon>Cytophagia</taxon>
        <taxon>Cytophagales</taxon>
        <taxon>Hymenobacteraceae</taxon>
        <taxon>Hymenobacter</taxon>
    </lineage>
</organism>
<protein>
    <recommendedName>
        <fullName evidence="4">5-formyltetrahydrofolate cyclo-ligase</fullName>
        <ecNumber evidence="4">6.3.3.2</ecNumber>
    </recommendedName>
</protein>
<evidence type="ECO:0000256" key="4">
    <source>
        <dbReference type="RuleBase" id="RU361279"/>
    </source>
</evidence>
<accession>A0ABS0I6F1</accession>
<dbReference type="RefSeq" id="WP_196294001.1">
    <property type="nucleotide sequence ID" value="NZ_JADQDM010000008.1"/>
</dbReference>
<keyword evidence="6" id="KW-1185">Reference proteome</keyword>
<dbReference type="PIRSF" id="PIRSF006806">
    <property type="entry name" value="FTHF_cligase"/>
    <property type="match status" value="1"/>
</dbReference>
<dbReference type="InterPro" id="IPR037171">
    <property type="entry name" value="NagB/RpiA_transferase-like"/>
</dbReference>
<dbReference type="EC" id="6.3.3.2" evidence="4"/>
<dbReference type="PANTHER" id="PTHR23407">
    <property type="entry name" value="ATPASE INHIBITOR/5-FORMYLTETRAHYDROFOLATE CYCLO-LIGASE"/>
    <property type="match status" value="1"/>
</dbReference>
<dbReference type="EMBL" id="JADQDM010000008">
    <property type="protein sequence ID" value="MBF9222552.1"/>
    <property type="molecule type" value="Genomic_DNA"/>
</dbReference>
<keyword evidence="4" id="KW-0460">Magnesium</keyword>
<keyword evidence="2 4" id="KW-0547">Nucleotide-binding</keyword>
<name>A0ABS0I6F1_9BACT</name>
<dbReference type="Gene3D" id="3.40.50.10420">
    <property type="entry name" value="NagB/RpiA/CoA transferase-like"/>
    <property type="match status" value="1"/>
</dbReference>
<dbReference type="GO" id="GO:0030272">
    <property type="term" value="F:5-formyltetrahydrofolate cyclo-ligase activity"/>
    <property type="evidence" value="ECO:0007669"/>
    <property type="project" value="UniProtKB-EC"/>
</dbReference>
<reference evidence="5 6" key="1">
    <citation type="submission" date="2020-11" db="EMBL/GenBank/DDBJ databases">
        <authorList>
            <person name="Kim M.K."/>
        </authorList>
    </citation>
    <scope>NUCLEOTIDE SEQUENCE [LARGE SCALE GENOMIC DNA]</scope>
    <source>
        <strain evidence="5 6">BT662</strain>
    </source>
</reference>
<evidence type="ECO:0000256" key="2">
    <source>
        <dbReference type="ARBA" id="ARBA00022741"/>
    </source>
</evidence>
<keyword evidence="5" id="KW-0436">Ligase</keyword>
<dbReference type="InterPro" id="IPR002698">
    <property type="entry name" value="FTHF_cligase"/>
</dbReference>
<evidence type="ECO:0000313" key="6">
    <source>
        <dbReference type="Proteomes" id="UP000618931"/>
    </source>
</evidence>
<keyword evidence="4" id="KW-0479">Metal-binding</keyword>
<comment type="cofactor">
    <cofactor evidence="4">
        <name>Mg(2+)</name>
        <dbReference type="ChEBI" id="CHEBI:18420"/>
    </cofactor>
</comment>
<dbReference type="Proteomes" id="UP000618931">
    <property type="component" value="Unassembled WGS sequence"/>
</dbReference>
<gene>
    <name evidence="5" type="ORF">I2H31_15720</name>
</gene>
<keyword evidence="3 4" id="KW-0067">ATP-binding</keyword>
<evidence type="ECO:0000256" key="3">
    <source>
        <dbReference type="ARBA" id="ARBA00022840"/>
    </source>
</evidence>
<proteinExistence type="inferred from homology"/>
<comment type="caution">
    <text evidence="5">The sequence shown here is derived from an EMBL/GenBank/DDBJ whole genome shotgun (WGS) entry which is preliminary data.</text>
</comment>
<dbReference type="PANTHER" id="PTHR23407:SF1">
    <property type="entry name" value="5-FORMYLTETRAHYDROFOLATE CYCLO-LIGASE"/>
    <property type="match status" value="1"/>
</dbReference>
<dbReference type="Pfam" id="PF01812">
    <property type="entry name" value="5-FTHF_cyc-lig"/>
    <property type="match status" value="1"/>
</dbReference>
<comment type="similarity">
    <text evidence="1 4">Belongs to the 5-formyltetrahydrofolate cyclo-ligase family.</text>
</comment>
<dbReference type="NCBIfam" id="TIGR02727">
    <property type="entry name" value="MTHFS_bact"/>
    <property type="match status" value="1"/>
</dbReference>
<comment type="catalytic activity">
    <reaction evidence="4">
        <text>(6S)-5-formyl-5,6,7,8-tetrahydrofolate + ATP = (6R)-5,10-methenyltetrahydrofolate + ADP + phosphate</text>
        <dbReference type="Rhea" id="RHEA:10488"/>
        <dbReference type="ChEBI" id="CHEBI:30616"/>
        <dbReference type="ChEBI" id="CHEBI:43474"/>
        <dbReference type="ChEBI" id="CHEBI:57455"/>
        <dbReference type="ChEBI" id="CHEBI:57457"/>
        <dbReference type="ChEBI" id="CHEBI:456216"/>
        <dbReference type="EC" id="6.3.3.2"/>
    </reaction>
</comment>
<evidence type="ECO:0000256" key="1">
    <source>
        <dbReference type="ARBA" id="ARBA00010638"/>
    </source>
</evidence>